<evidence type="ECO:0000313" key="2">
    <source>
        <dbReference type="EMBL" id="SHF21671.1"/>
    </source>
</evidence>
<name>A0A1M4ZUM4_9BACT</name>
<proteinExistence type="predicted"/>
<dbReference type="RefSeq" id="WP_073061615.1">
    <property type="nucleotide sequence ID" value="NZ_FQUS01000006.1"/>
</dbReference>
<reference evidence="2 3" key="1">
    <citation type="submission" date="2016-11" db="EMBL/GenBank/DDBJ databases">
        <authorList>
            <person name="Jaros S."/>
            <person name="Januszkiewicz K."/>
            <person name="Wedrychowicz H."/>
        </authorList>
    </citation>
    <scope>NUCLEOTIDE SEQUENCE [LARGE SCALE GENOMIC DNA]</scope>
    <source>
        <strain evidence="2 3">DSM 21986</strain>
    </source>
</reference>
<sequence>MESVAAYIYPQVVWREDQKMLWNPIHRKPLKNRPEERVRLRIIEFLLSVGWSKHRISTEEAIGTLADSRMRTDIICYNREFEPRILIECKAEHVPISRKAAEQVARYNQNVGAPYLLMSNGRADFWYAVRDSRVDMLEKRPEPIGPSVEQPTYHFEGWHRRGFAGSEASPELRKWLSALLPGLWHSPGTSDIRFLTFNQELTDLNLNHYYVVHPLSGRRRLALSTLTTAYGGSRLVAILNEDNQNRAVLEVNLDLLFDGKAKNSTMYSEAGVELIDAAGFLDRSPAPGSASLIKQVKTVFGEYAA</sequence>
<evidence type="ECO:0000313" key="3">
    <source>
        <dbReference type="Proteomes" id="UP000184041"/>
    </source>
</evidence>
<dbReference type="Pfam" id="PF13588">
    <property type="entry name" value="HSDR_N_2"/>
    <property type="match status" value="1"/>
</dbReference>
<gene>
    <name evidence="2" type="ORF">SAMN05443144_106140</name>
</gene>
<dbReference type="InterPro" id="IPR029464">
    <property type="entry name" value="HSDR_N"/>
</dbReference>
<organism evidence="2 3">
    <name type="scientific">Fodinibius roseus</name>
    <dbReference type="NCBI Taxonomy" id="1194090"/>
    <lineage>
        <taxon>Bacteria</taxon>
        <taxon>Pseudomonadati</taxon>
        <taxon>Balneolota</taxon>
        <taxon>Balneolia</taxon>
        <taxon>Balneolales</taxon>
        <taxon>Balneolaceae</taxon>
        <taxon>Fodinibius</taxon>
    </lineage>
</organism>
<dbReference type="AlphaFoldDB" id="A0A1M4ZUM4"/>
<evidence type="ECO:0000259" key="1">
    <source>
        <dbReference type="Pfam" id="PF13588"/>
    </source>
</evidence>
<feature type="domain" description="Type I restriction enzyme R protein N-terminal" evidence="1">
    <location>
        <begin position="34"/>
        <end position="132"/>
    </location>
</feature>
<accession>A0A1M4ZUM4</accession>
<keyword evidence="3" id="KW-1185">Reference proteome</keyword>
<dbReference type="STRING" id="1194090.SAMN05443144_106140"/>
<protein>
    <submittedName>
        <fullName evidence="2">Type I restriction enzyme R protein N terminus (HSDR_N)</fullName>
    </submittedName>
</protein>
<dbReference type="Proteomes" id="UP000184041">
    <property type="component" value="Unassembled WGS sequence"/>
</dbReference>
<dbReference type="EMBL" id="FQUS01000006">
    <property type="protein sequence ID" value="SHF21671.1"/>
    <property type="molecule type" value="Genomic_DNA"/>
</dbReference>
<dbReference type="OrthoDB" id="9790377at2"/>